<accession>A0AAW1UXV0</accession>
<reference evidence="2 3" key="1">
    <citation type="submission" date="2023-03" db="EMBL/GenBank/DDBJ databases">
        <title>Genome insight into feeding habits of ladybird beetles.</title>
        <authorList>
            <person name="Li H.-S."/>
            <person name="Huang Y.-H."/>
            <person name="Pang H."/>
        </authorList>
    </citation>
    <scope>NUCLEOTIDE SEQUENCE [LARGE SCALE GENOMIC DNA]</scope>
    <source>
        <strain evidence="2">SYSU_2023b</strain>
        <tissue evidence="2">Whole body</tissue>
    </source>
</reference>
<evidence type="ECO:0000313" key="3">
    <source>
        <dbReference type="Proteomes" id="UP001431783"/>
    </source>
</evidence>
<evidence type="ECO:0000256" key="1">
    <source>
        <dbReference type="SAM" id="Coils"/>
    </source>
</evidence>
<dbReference type="AlphaFoldDB" id="A0AAW1UXV0"/>
<comment type="caution">
    <text evidence="2">The sequence shown here is derived from an EMBL/GenBank/DDBJ whole genome shotgun (WGS) entry which is preliminary data.</text>
</comment>
<dbReference type="Proteomes" id="UP001431783">
    <property type="component" value="Unassembled WGS sequence"/>
</dbReference>
<protein>
    <submittedName>
        <fullName evidence="2">Uncharacterized protein</fullName>
    </submittedName>
</protein>
<evidence type="ECO:0000313" key="2">
    <source>
        <dbReference type="EMBL" id="KAK9887663.1"/>
    </source>
</evidence>
<keyword evidence="1" id="KW-0175">Coiled coil</keyword>
<keyword evidence="3" id="KW-1185">Reference proteome</keyword>
<proteinExistence type="predicted"/>
<sequence>MNKENATRVSKTSYSVIQHALTNKNLNCKIDLYDHRISDHRIMSVKINEQLKTSERKKINIPKINVERWIQSVENKLQQSDVQSFEELTYIITGTKTSCTTHHTIKTRTNNNWITHEYLELLKICDKQYVRWKKVLNEQTEMDFKKIKNKVNNLRSKLKKHYAEKKFLEAKGNNKKTWDV</sequence>
<organism evidence="2 3">
    <name type="scientific">Henosepilachna vigintioctopunctata</name>
    <dbReference type="NCBI Taxonomy" id="420089"/>
    <lineage>
        <taxon>Eukaryota</taxon>
        <taxon>Metazoa</taxon>
        <taxon>Ecdysozoa</taxon>
        <taxon>Arthropoda</taxon>
        <taxon>Hexapoda</taxon>
        <taxon>Insecta</taxon>
        <taxon>Pterygota</taxon>
        <taxon>Neoptera</taxon>
        <taxon>Endopterygota</taxon>
        <taxon>Coleoptera</taxon>
        <taxon>Polyphaga</taxon>
        <taxon>Cucujiformia</taxon>
        <taxon>Coccinelloidea</taxon>
        <taxon>Coccinellidae</taxon>
        <taxon>Epilachninae</taxon>
        <taxon>Epilachnini</taxon>
        <taxon>Henosepilachna</taxon>
    </lineage>
</organism>
<name>A0AAW1UXV0_9CUCU</name>
<feature type="coiled-coil region" evidence="1">
    <location>
        <begin position="137"/>
        <end position="171"/>
    </location>
</feature>
<gene>
    <name evidence="2" type="ORF">WA026_023784</name>
</gene>
<dbReference type="EMBL" id="JARQZJ010000119">
    <property type="protein sequence ID" value="KAK9887663.1"/>
    <property type="molecule type" value="Genomic_DNA"/>
</dbReference>